<dbReference type="EMBL" id="MVOH01000004">
    <property type="protein sequence ID" value="PAU68639.1"/>
    <property type="molecule type" value="Genomic_DNA"/>
</dbReference>
<keyword evidence="4" id="KW-1185">Reference proteome</keyword>
<dbReference type="InterPro" id="IPR002656">
    <property type="entry name" value="Acyl_transf_3_dom"/>
</dbReference>
<accession>A0A2A2EHJ9</accession>
<evidence type="ECO:0000313" key="4">
    <source>
        <dbReference type="Proteomes" id="UP000218399"/>
    </source>
</evidence>
<evidence type="ECO:0000256" key="1">
    <source>
        <dbReference type="SAM" id="Phobius"/>
    </source>
</evidence>
<evidence type="ECO:0000313" key="3">
    <source>
        <dbReference type="EMBL" id="PAU68639.1"/>
    </source>
</evidence>
<dbReference type="AlphaFoldDB" id="A0A2A2EHJ9"/>
<evidence type="ECO:0000259" key="2">
    <source>
        <dbReference type="Pfam" id="PF01757"/>
    </source>
</evidence>
<feature type="transmembrane region" description="Helical" evidence="1">
    <location>
        <begin position="20"/>
        <end position="37"/>
    </location>
</feature>
<dbReference type="GO" id="GO:0016747">
    <property type="term" value="F:acyltransferase activity, transferring groups other than amino-acyl groups"/>
    <property type="evidence" value="ECO:0007669"/>
    <property type="project" value="InterPro"/>
</dbReference>
<dbReference type="OrthoDB" id="3240454at2"/>
<sequence length="391" mass="44070">MAGHKAQRGKTIRNSNVELVRLIAMAMVMFNHSPWGASNYLDMGAGYGQRLGSTLIVSFLGNWGGVGDCLFFIISAWFLCDEQQRYAKNASRCWHLEKQLWFWSFLLFAGCIVFWHIYGGVPGMKSLASLGLKTVFPFAANMWWYPTAYMLFLMICPLLTRGLRSLSHNTHAALCVGLIIVFGWTPWRLFPLNMGYSVLLFFYLYILICFAKWHMGDLCMNRTMAYRLLIFGLVVGLGSQLLVQCVLPNRIVWSLWMNSPRCLSSICIALAIVICATTAKPRHSAVINYIAASTLAVYLVCTHPLADMVLKPLAARTSVGIAAIGQVFVMAVAVYVGALAIDMVRHWVFDWTIDRNVERQNRWIVLRLRAMRDSGVRILDRLTAAASMKVQ</sequence>
<keyword evidence="1" id="KW-0812">Transmembrane</keyword>
<feature type="domain" description="Acyltransferase 3" evidence="2">
    <location>
        <begin position="16"/>
        <end position="341"/>
    </location>
</feature>
<feature type="transmembrane region" description="Helical" evidence="1">
    <location>
        <begin position="286"/>
        <end position="306"/>
    </location>
</feature>
<feature type="transmembrane region" description="Helical" evidence="1">
    <location>
        <begin position="225"/>
        <end position="243"/>
    </location>
</feature>
<feature type="transmembrane region" description="Helical" evidence="1">
    <location>
        <begin position="196"/>
        <end position="213"/>
    </location>
</feature>
<keyword evidence="1" id="KW-0472">Membrane</keyword>
<protein>
    <submittedName>
        <fullName evidence="3">Symporter</fullName>
    </submittedName>
</protein>
<feature type="transmembrane region" description="Helical" evidence="1">
    <location>
        <begin position="263"/>
        <end position="279"/>
    </location>
</feature>
<feature type="transmembrane region" description="Helical" evidence="1">
    <location>
        <begin position="172"/>
        <end position="190"/>
    </location>
</feature>
<comment type="caution">
    <text evidence="3">The sequence shown here is derived from an EMBL/GenBank/DDBJ whole genome shotgun (WGS) entry which is preliminary data.</text>
</comment>
<organism evidence="3 4">
    <name type="scientific">Bifidobacterium criceti</name>
    <dbReference type="NCBI Taxonomy" id="1960969"/>
    <lineage>
        <taxon>Bacteria</taxon>
        <taxon>Bacillati</taxon>
        <taxon>Actinomycetota</taxon>
        <taxon>Actinomycetes</taxon>
        <taxon>Bifidobacteriales</taxon>
        <taxon>Bifidobacteriaceae</taxon>
        <taxon>Bifidobacterium</taxon>
    </lineage>
</organism>
<feature type="transmembrane region" description="Helical" evidence="1">
    <location>
        <begin position="57"/>
        <end position="79"/>
    </location>
</feature>
<reference evidence="3 4" key="1">
    <citation type="journal article" date="2017" name="ISME J.">
        <title>Unveiling bifidobacterial biogeography across the mammalian branch of the tree of life.</title>
        <authorList>
            <person name="Milani C."/>
            <person name="Mangifesta M."/>
            <person name="Mancabelli L."/>
            <person name="Lugli G.A."/>
            <person name="James K."/>
            <person name="Duranti S."/>
            <person name="Turroni F."/>
            <person name="Ferrario C."/>
            <person name="Ossiprandi M.C."/>
            <person name="van Sinderen D."/>
            <person name="Ventura M."/>
        </authorList>
    </citation>
    <scope>NUCLEOTIDE SEQUENCE [LARGE SCALE GENOMIC DNA]</scope>
    <source>
        <strain evidence="4">Ham19E</strain>
    </source>
</reference>
<gene>
    <name evidence="3" type="ORF">B1526_0273</name>
</gene>
<name>A0A2A2EHJ9_9BIFI</name>
<dbReference type="RefSeq" id="WP_095614352.1">
    <property type="nucleotide sequence ID" value="NZ_MVOH01000004.1"/>
</dbReference>
<feature type="transmembrane region" description="Helical" evidence="1">
    <location>
        <begin position="318"/>
        <end position="341"/>
    </location>
</feature>
<dbReference type="Proteomes" id="UP000218399">
    <property type="component" value="Unassembled WGS sequence"/>
</dbReference>
<feature type="transmembrane region" description="Helical" evidence="1">
    <location>
        <begin position="100"/>
        <end position="118"/>
    </location>
</feature>
<feature type="transmembrane region" description="Helical" evidence="1">
    <location>
        <begin position="138"/>
        <end position="160"/>
    </location>
</feature>
<keyword evidence="1" id="KW-1133">Transmembrane helix</keyword>
<dbReference type="Pfam" id="PF01757">
    <property type="entry name" value="Acyl_transf_3"/>
    <property type="match status" value="1"/>
</dbReference>
<proteinExistence type="predicted"/>